<evidence type="ECO:0000313" key="2">
    <source>
        <dbReference type="EMBL" id="SFE17446.1"/>
    </source>
</evidence>
<keyword evidence="1" id="KW-1133">Transmembrane helix</keyword>
<feature type="transmembrane region" description="Helical" evidence="1">
    <location>
        <begin position="84"/>
        <end position="110"/>
    </location>
</feature>
<dbReference type="RefSeq" id="WP_093506730.1">
    <property type="nucleotide sequence ID" value="NZ_BSSG01000010.1"/>
</dbReference>
<dbReference type="EMBL" id="FOMO01000010">
    <property type="protein sequence ID" value="SFE17446.1"/>
    <property type="molecule type" value="Genomic_DNA"/>
</dbReference>
<protein>
    <submittedName>
        <fullName evidence="2">Uncharacterized protein</fullName>
    </submittedName>
</protein>
<keyword evidence="3" id="KW-1185">Reference proteome</keyword>
<dbReference type="Proteomes" id="UP000243950">
    <property type="component" value="Unassembled WGS sequence"/>
</dbReference>
<feature type="transmembrane region" description="Helical" evidence="1">
    <location>
        <begin position="36"/>
        <end position="64"/>
    </location>
</feature>
<keyword evidence="1" id="KW-0472">Membrane</keyword>
<dbReference type="AlphaFoldDB" id="A0A1I1YCZ8"/>
<sequence length="114" mass="12727">MTRLSKRQARRAAHARNRAQWQMPQPSRRAAWAARLLLPLTAMVMFISAAAILFTVGQALYSGVAISLSRIGPSTLYPLASDPLGYWLTLLWHGVVALFFAGLGGFSWWISRQR</sequence>
<proteinExistence type="predicted"/>
<name>A0A1I1YCZ8_PSEOC</name>
<evidence type="ECO:0000256" key="1">
    <source>
        <dbReference type="SAM" id="Phobius"/>
    </source>
</evidence>
<reference evidence="3" key="1">
    <citation type="submission" date="2016-10" db="EMBL/GenBank/DDBJ databases">
        <authorList>
            <person name="Varghese N."/>
            <person name="Submissions S."/>
        </authorList>
    </citation>
    <scope>NUCLEOTIDE SEQUENCE [LARGE SCALE GENOMIC DNA]</scope>
    <source>
        <strain evidence="3">JCM 2783</strain>
    </source>
</reference>
<gene>
    <name evidence="2" type="ORF">SAMN05216372_110128</name>
</gene>
<accession>A0A1I1YCZ8</accession>
<organism evidence="2 3">
    <name type="scientific">Pseudomonas straminea</name>
    <dbReference type="NCBI Taxonomy" id="47882"/>
    <lineage>
        <taxon>Bacteria</taxon>
        <taxon>Pseudomonadati</taxon>
        <taxon>Pseudomonadota</taxon>
        <taxon>Gammaproteobacteria</taxon>
        <taxon>Pseudomonadales</taxon>
        <taxon>Pseudomonadaceae</taxon>
        <taxon>Phytopseudomonas</taxon>
    </lineage>
</organism>
<evidence type="ECO:0000313" key="3">
    <source>
        <dbReference type="Proteomes" id="UP000243950"/>
    </source>
</evidence>
<keyword evidence="1" id="KW-0812">Transmembrane</keyword>